<reference evidence="10 11" key="1">
    <citation type="submission" date="2023-09" db="EMBL/GenBank/DDBJ databases">
        <authorList>
            <person name="Rey-Velasco X."/>
        </authorList>
    </citation>
    <scope>NUCLEOTIDE SEQUENCE [LARGE SCALE GENOMIC DNA]</scope>
    <source>
        <strain evidence="10 11">W335</strain>
    </source>
</reference>
<evidence type="ECO:0000313" key="11">
    <source>
        <dbReference type="Proteomes" id="UP001251857"/>
    </source>
</evidence>
<dbReference type="RefSeq" id="WP_311653403.1">
    <property type="nucleotide sequence ID" value="NZ_JAVRIB010000011.1"/>
</dbReference>
<evidence type="ECO:0000256" key="1">
    <source>
        <dbReference type="ARBA" id="ARBA00004733"/>
    </source>
</evidence>
<dbReference type="EC" id="4.2.1.20" evidence="8"/>
<organism evidence="10 11">
    <name type="scientific">Spectribacter hydrogenoxidans</name>
    <dbReference type="NCBI Taxonomy" id="3075608"/>
    <lineage>
        <taxon>Bacteria</taxon>
        <taxon>Pseudomonadati</taxon>
        <taxon>Pseudomonadota</taxon>
        <taxon>Gammaproteobacteria</taxon>
        <taxon>Salinisphaerales</taxon>
        <taxon>Salinisphaeraceae</taxon>
        <taxon>Spectribacter</taxon>
    </lineage>
</organism>
<accession>A0ABU3C1T2</accession>
<keyword evidence="3 8" id="KW-0028">Amino-acid biosynthesis</keyword>
<evidence type="ECO:0000256" key="9">
    <source>
        <dbReference type="RuleBase" id="RU003662"/>
    </source>
</evidence>
<dbReference type="InterPro" id="IPR018204">
    <property type="entry name" value="Trp_synthase_alpha_AS"/>
</dbReference>
<proteinExistence type="inferred from homology"/>
<comment type="function">
    <text evidence="8">The alpha subunit is responsible for the aldol cleavage of indoleglycerol phosphate to indole and glyceraldehyde 3-phosphate.</text>
</comment>
<dbReference type="InterPro" id="IPR002028">
    <property type="entry name" value="Trp_synthase_suA"/>
</dbReference>
<comment type="pathway">
    <text evidence="1 8">Amino-acid biosynthesis; L-tryptophan biosynthesis; L-tryptophan from chorismate: step 5/5.</text>
</comment>
<keyword evidence="4 8" id="KW-0822">Tryptophan biosynthesis</keyword>
<dbReference type="GO" id="GO:0004834">
    <property type="term" value="F:tryptophan synthase activity"/>
    <property type="evidence" value="ECO:0007669"/>
    <property type="project" value="UniProtKB-EC"/>
</dbReference>
<dbReference type="Proteomes" id="UP001251857">
    <property type="component" value="Unassembled WGS sequence"/>
</dbReference>
<keyword evidence="11" id="KW-1185">Reference proteome</keyword>
<evidence type="ECO:0000256" key="5">
    <source>
        <dbReference type="ARBA" id="ARBA00023141"/>
    </source>
</evidence>
<dbReference type="EMBL" id="JAVRIB010000011">
    <property type="protein sequence ID" value="MDT0635504.1"/>
    <property type="molecule type" value="Genomic_DNA"/>
</dbReference>
<evidence type="ECO:0000256" key="7">
    <source>
        <dbReference type="ARBA" id="ARBA00049047"/>
    </source>
</evidence>
<keyword evidence="6 8" id="KW-0456">Lyase</keyword>
<evidence type="ECO:0000256" key="8">
    <source>
        <dbReference type="HAMAP-Rule" id="MF_00131"/>
    </source>
</evidence>
<dbReference type="NCBIfam" id="TIGR00262">
    <property type="entry name" value="trpA"/>
    <property type="match status" value="1"/>
</dbReference>
<dbReference type="InterPro" id="IPR011060">
    <property type="entry name" value="RibuloseP-bd_barrel"/>
</dbReference>
<dbReference type="CDD" id="cd04724">
    <property type="entry name" value="Tryptophan_synthase_alpha"/>
    <property type="match status" value="1"/>
</dbReference>
<dbReference type="Pfam" id="PF00290">
    <property type="entry name" value="Trp_syntA"/>
    <property type="match status" value="1"/>
</dbReference>
<comment type="similarity">
    <text evidence="8 9">Belongs to the TrpA family.</text>
</comment>
<gene>
    <name evidence="8 10" type="primary">trpA</name>
    <name evidence="10" type="ORF">RM532_11130</name>
</gene>
<comment type="subunit">
    <text evidence="2 8">Tetramer of two alpha and two beta chains.</text>
</comment>
<dbReference type="SUPFAM" id="SSF51366">
    <property type="entry name" value="Ribulose-phoshate binding barrel"/>
    <property type="match status" value="1"/>
</dbReference>
<evidence type="ECO:0000256" key="2">
    <source>
        <dbReference type="ARBA" id="ARBA00011270"/>
    </source>
</evidence>
<feature type="active site" description="Proton acceptor" evidence="8">
    <location>
        <position position="49"/>
    </location>
</feature>
<evidence type="ECO:0000256" key="3">
    <source>
        <dbReference type="ARBA" id="ARBA00022605"/>
    </source>
</evidence>
<protein>
    <recommendedName>
        <fullName evidence="8">Tryptophan synthase alpha chain</fullName>
        <ecNumber evidence="8">4.2.1.20</ecNumber>
    </recommendedName>
</protein>
<dbReference type="Gene3D" id="3.20.20.70">
    <property type="entry name" value="Aldolase class I"/>
    <property type="match status" value="1"/>
</dbReference>
<dbReference type="PANTHER" id="PTHR43406">
    <property type="entry name" value="TRYPTOPHAN SYNTHASE, ALPHA CHAIN"/>
    <property type="match status" value="1"/>
</dbReference>
<keyword evidence="5 8" id="KW-0057">Aromatic amino acid biosynthesis</keyword>
<comment type="caution">
    <text evidence="10">The sequence shown here is derived from an EMBL/GenBank/DDBJ whole genome shotgun (WGS) entry which is preliminary data.</text>
</comment>
<dbReference type="PROSITE" id="PS00167">
    <property type="entry name" value="TRP_SYNTHASE_ALPHA"/>
    <property type="match status" value="1"/>
</dbReference>
<evidence type="ECO:0000256" key="6">
    <source>
        <dbReference type="ARBA" id="ARBA00023239"/>
    </source>
</evidence>
<name>A0ABU3C1T2_9GAMM</name>
<dbReference type="InterPro" id="IPR013785">
    <property type="entry name" value="Aldolase_TIM"/>
</dbReference>
<dbReference type="PANTHER" id="PTHR43406:SF1">
    <property type="entry name" value="TRYPTOPHAN SYNTHASE ALPHA CHAIN, CHLOROPLASTIC"/>
    <property type="match status" value="1"/>
</dbReference>
<sequence length="276" mass="28224">MSRIRHRFEALAAAGRTALIPYITAGDPDADSTVALLHGLVGAGADILELGVPFSDPMADGPVIQAACERALAGGTSLHDVIDMVRTFRRDDADTPIVLMGYLNPLESMGIERFASTAAEAGVDGVLAVDLGADEAGDVAPLFTAAGLDTVCLVAPTTIESRLARVAEHASGFLYYVSLKGVTGAASLDVAALDDRLAMIRRHTDQPLAVGFGISTPDAAAAVARVADGVVVGSALVGQIGEIGADRDRLCTEVPATLAAMRRAMDETTAAVGASA</sequence>
<evidence type="ECO:0000256" key="4">
    <source>
        <dbReference type="ARBA" id="ARBA00022822"/>
    </source>
</evidence>
<dbReference type="HAMAP" id="MF_00131">
    <property type="entry name" value="Trp_synth_alpha"/>
    <property type="match status" value="1"/>
</dbReference>
<evidence type="ECO:0000313" key="10">
    <source>
        <dbReference type="EMBL" id="MDT0635504.1"/>
    </source>
</evidence>
<feature type="active site" description="Proton acceptor" evidence="8">
    <location>
        <position position="60"/>
    </location>
</feature>
<comment type="catalytic activity">
    <reaction evidence="7 8">
        <text>(1S,2R)-1-C-(indol-3-yl)glycerol 3-phosphate + L-serine = D-glyceraldehyde 3-phosphate + L-tryptophan + H2O</text>
        <dbReference type="Rhea" id="RHEA:10532"/>
        <dbReference type="ChEBI" id="CHEBI:15377"/>
        <dbReference type="ChEBI" id="CHEBI:33384"/>
        <dbReference type="ChEBI" id="CHEBI:57912"/>
        <dbReference type="ChEBI" id="CHEBI:58866"/>
        <dbReference type="ChEBI" id="CHEBI:59776"/>
        <dbReference type="EC" id="4.2.1.20"/>
    </reaction>
</comment>